<comment type="caution">
    <text evidence="2">The sequence shown here is derived from an EMBL/GenBank/DDBJ whole genome shotgun (WGS) entry which is preliminary data.</text>
</comment>
<evidence type="ECO:0000259" key="1">
    <source>
        <dbReference type="PROSITE" id="PS51831"/>
    </source>
</evidence>
<dbReference type="AlphaFoldDB" id="A0A0P7ZAW9"/>
<dbReference type="InterPro" id="IPR003607">
    <property type="entry name" value="HD/PDEase_dom"/>
</dbReference>
<sequence>MLEFEKFFRDPLYGFIGLTHTELELLGTPVVQRLRRIKQLGNTHLVYPSACHSRFEHTLGVLHIANRMAEKLRLNETEIAIIRIAALLHDIGHGPLSHNFETILENINNQRISHESITLRIIEEDRDLDRIMGGHKDDVLLLFDEKNDTVNRKIISGNIDADRLDYLRRDSYHSGVAYGIFDLERILHTIQKIVDGDRSEIAILKKGQDAIESYRLARFLMHTQVYYHHVRAITDNMLNRAVEIAVRDEILGTNLLKFDSDDFLNNYLSLDDSRLFIKILSNKDSNAYRLINDLENRNLLKRGYEIDLRKLNPMKKRKIMQLKSRDFRKIEGKLAEKCNCDKDFIIINLQKIENTLYKSSYEFFKSGETPILILDDDGPREIEKESPIFGSQDPLLKLYIFCPNHKYIFKLAPDHSPTFLTTTDPSLILMSLSFTIPYL</sequence>
<dbReference type="PANTHER" id="PTHR11373:SF4">
    <property type="entry name" value="DEOXYNUCLEOSIDE TRIPHOSPHATE TRIPHOSPHOHYDROLASE SAMHD1"/>
    <property type="match status" value="1"/>
</dbReference>
<dbReference type="Gene3D" id="1.10.3210.10">
    <property type="entry name" value="Hypothetical protein af1432"/>
    <property type="match status" value="1"/>
</dbReference>
<dbReference type="CDD" id="cd00077">
    <property type="entry name" value="HDc"/>
    <property type="match status" value="1"/>
</dbReference>
<dbReference type="InterPro" id="IPR045509">
    <property type="entry name" value="HD_assoc_2"/>
</dbReference>
<name>A0A0P7ZAW9_9EURY</name>
<dbReference type="GO" id="GO:0006203">
    <property type="term" value="P:dGTP catabolic process"/>
    <property type="evidence" value="ECO:0007669"/>
    <property type="project" value="TreeGrafter"/>
</dbReference>
<dbReference type="GO" id="GO:0008832">
    <property type="term" value="F:dGTPase activity"/>
    <property type="evidence" value="ECO:0007669"/>
    <property type="project" value="TreeGrafter"/>
</dbReference>
<protein>
    <submittedName>
        <fullName evidence="2">Phosphohydrolase</fullName>
    </submittedName>
</protein>
<gene>
    <name evidence="2" type="ORF">MPEBLZ_03773</name>
</gene>
<dbReference type="Proteomes" id="UP000050360">
    <property type="component" value="Unassembled WGS sequence"/>
</dbReference>
<dbReference type="InterPro" id="IPR050135">
    <property type="entry name" value="dGTPase-like"/>
</dbReference>
<evidence type="ECO:0000313" key="3">
    <source>
        <dbReference type="Proteomes" id="UP000050360"/>
    </source>
</evidence>
<keyword evidence="2" id="KW-0378">Hydrolase</keyword>
<dbReference type="NCBIfam" id="TIGR00277">
    <property type="entry name" value="HDIG"/>
    <property type="match status" value="1"/>
</dbReference>
<dbReference type="PROSITE" id="PS51831">
    <property type="entry name" value="HD"/>
    <property type="match status" value="1"/>
</dbReference>
<dbReference type="EMBL" id="LKCM01000313">
    <property type="protein sequence ID" value="KPQ41685.1"/>
    <property type="molecule type" value="Genomic_DNA"/>
</dbReference>
<dbReference type="InterPro" id="IPR006674">
    <property type="entry name" value="HD_domain"/>
</dbReference>
<organism evidence="2 3">
    <name type="scientific">Candidatus Methanoperedens nitratireducens</name>
    <dbReference type="NCBI Taxonomy" id="1392998"/>
    <lineage>
        <taxon>Archaea</taxon>
        <taxon>Methanobacteriati</taxon>
        <taxon>Methanobacteriota</taxon>
        <taxon>Stenosarchaea group</taxon>
        <taxon>Methanomicrobia</taxon>
        <taxon>Methanosarcinales</taxon>
        <taxon>ANME-2 cluster</taxon>
        <taxon>Candidatus Methanoperedentaceae</taxon>
        <taxon>Candidatus Methanoperedens</taxon>
    </lineage>
</organism>
<dbReference type="PATRIC" id="fig|1719120.3.peg.4101"/>
<dbReference type="SUPFAM" id="SSF109604">
    <property type="entry name" value="HD-domain/PDEase-like"/>
    <property type="match status" value="1"/>
</dbReference>
<evidence type="ECO:0000313" key="2">
    <source>
        <dbReference type="EMBL" id="KPQ41685.1"/>
    </source>
</evidence>
<proteinExistence type="predicted"/>
<dbReference type="InterPro" id="IPR006675">
    <property type="entry name" value="HDIG_dom"/>
</dbReference>
<accession>A0A0P7ZAW9</accession>
<dbReference type="PANTHER" id="PTHR11373">
    <property type="entry name" value="DEOXYNUCLEOSIDE TRIPHOSPHATE TRIPHOSPHOHYDROLASE"/>
    <property type="match status" value="1"/>
</dbReference>
<dbReference type="Pfam" id="PF01966">
    <property type="entry name" value="HD"/>
    <property type="match status" value="1"/>
</dbReference>
<dbReference type="Pfam" id="PF19276">
    <property type="entry name" value="HD_assoc_2"/>
    <property type="match status" value="1"/>
</dbReference>
<dbReference type="SMART" id="SM00471">
    <property type="entry name" value="HDc"/>
    <property type="match status" value="1"/>
</dbReference>
<feature type="domain" description="HD" evidence="1">
    <location>
        <begin position="54"/>
        <end position="167"/>
    </location>
</feature>
<reference evidence="2 3" key="1">
    <citation type="submission" date="2015-09" db="EMBL/GenBank/DDBJ databases">
        <title>A metagenomics-based metabolic model of nitrate-dependent anaerobic oxidation of methane by Methanoperedens-like archaea.</title>
        <authorList>
            <person name="Arshad A."/>
            <person name="Speth D.R."/>
            <person name="De Graaf R.M."/>
            <person name="Op Den Camp H.J."/>
            <person name="Jetten M.S."/>
            <person name="Welte C.U."/>
        </authorList>
    </citation>
    <scope>NUCLEOTIDE SEQUENCE [LARGE SCALE GENOMIC DNA]</scope>
</reference>